<accession>A0AAV7P6T2</accession>
<name>A0AAV7P6T2_PLEWA</name>
<keyword evidence="2" id="KW-1185">Reference proteome</keyword>
<comment type="caution">
    <text evidence="1">The sequence shown here is derived from an EMBL/GenBank/DDBJ whole genome shotgun (WGS) entry which is preliminary data.</text>
</comment>
<evidence type="ECO:0000313" key="1">
    <source>
        <dbReference type="EMBL" id="KAJ1123901.1"/>
    </source>
</evidence>
<dbReference type="Gene3D" id="3.60.10.10">
    <property type="entry name" value="Endonuclease/exonuclease/phosphatase"/>
    <property type="match status" value="1"/>
</dbReference>
<dbReference type="AlphaFoldDB" id="A0AAV7P6T2"/>
<organism evidence="1 2">
    <name type="scientific">Pleurodeles waltl</name>
    <name type="common">Iberian ribbed newt</name>
    <dbReference type="NCBI Taxonomy" id="8319"/>
    <lineage>
        <taxon>Eukaryota</taxon>
        <taxon>Metazoa</taxon>
        <taxon>Chordata</taxon>
        <taxon>Craniata</taxon>
        <taxon>Vertebrata</taxon>
        <taxon>Euteleostomi</taxon>
        <taxon>Amphibia</taxon>
        <taxon>Batrachia</taxon>
        <taxon>Caudata</taxon>
        <taxon>Salamandroidea</taxon>
        <taxon>Salamandridae</taxon>
        <taxon>Pleurodelinae</taxon>
        <taxon>Pleurodeles</taxon>
    </lineage>
</organism>
<dbReference type="PANTHER" id="PTHR19446">
    <property type="entry name" value="REVERSE TRANSCRIPTASES"/>
    <property type="match status" value="1"/>
</dbReference>
<proteinExistence type="predicted"/>
<dbReference type="Proteomes" id="UP001066276">
    <property type="component" value="Chromosome 7"/>
</dbReference>
<dbReference type="Gene3D" id="3.30.70.1820">
    <property type="entry name" value="L1 transposable element, RRM domain"/>
    <property type="match status" value="1"/>
</dbReference>
<protein>
    <recommendedName>
        <fullName evidence="3">Reverse transcriptase domain-containing protein</fullName>
    </recommendedName>
</protein>
<reference evidence="1" key="1">
    <citation type="journal article" date="2022" name="bioRxiv">
        <title>Sequencing and chromosome-scale assembly of the giantPleurodeles waltlgenome.</title>
        <authorList>
            <person name="Brown T."/>
            <person name="Elewa A."/>
            <person name="Iarovenko S."/>
            <person name="Subramanian E."/>
            <person name="Araus A.J."/>
            <person name="Petzold A."/>
            <person name="Susuki M."/>
            <person name="Suzuki K.-i.T."/>
            <person name="Hayashi T."/>
            <person name="Toyoda A."/>
            <person name="Oliveira C."/>
            <person name="Osipova E."/>
            <person name="Leigh N.D."/>
            <person name="Simon A."/>
            <person name="Yun M.H."/>
        </authorList>
    </citation>
    <scope>NUCLEOTIDE SEQUENCE</scope>
    <source>
        <strain evidence="1">20211129_DDA</strain>
        <tissue evidence="1">Liver</tissue>
    </source>
</reference>
<dbReference type="InterPro" id="IPR036691">
    <property type="entry name" value="Endo/exonu/phosph_ase_sf"/>
</dbReference>
<evidence type="ECO:0008006" key="3">
    <source>
        <dbReference type="Google" id="ProtNLM"/>
    </source>
</evidence>
<evidence type="ECO:0000313" key="2">
    <source>
        <dbReference type="Proteomes" id="UP001066276"/>
    </source>
</evidence>
<gene>
    <name evidence="1" type="ORF">NDU88_002368</name>
</gene>
<sequence length="617" mass="69444">MVRMRGGPDRRCSRPMADLPGTGIGIAVEGLENRSRRHNICIRGAPTGAEKEDFGEFVKALFRSILGPDDIREITLDRVRRAGRPGGTGDRPPDILACRRQEFKPITEHLWANSTSYSWGHHFRLMFCWEDQLRQLKLALEAHRILHLEEVERDVGTRAEAAAGERLCWRRKERKRKQQRPTTTEQVLERQSTYTRIDFFLASPEFTSRISETTIEPLALTDHAPITLVACLDVGRVGTPSWRFRDTILQSRVVEETLRCAITDYLSFSDDGRTSLDTLWEGLKAVVRGEVMSLSSKDNKVRREQRAVLEQKVAALERSHKYTGTPRVWRELEKARQQLKWLDWDRAEYAVVRLKHKYYTGSNRCGKLLAHRLRAQCSAMAIKMIRSPSEGEVRMDDQMAEVFAEYYGELYATDAGCGVDPAPFLADSNITPLGERDASSLDQPITVEEVISAISRLKAGKSPGPDGFMTLFYKTFCPELVPPLARLFNSFRMSGALTPSMLEATIAVIHKPGKDPEECASYRPISLLNIDAKLFIGILAHRLNPYMPGFIDPDQAGFIPHRQWPGSNAFIVDLGLLSKLMDSVLAVSDWSRNATGVSALPFTFCAVYGAFCPAPAL</sequence>
<dbReference type="EMBL" id="JANPWB010000011">
    <property type="protein sequence ID" value="KAJ1123901.1"/>
    <property type="molecule type" value="Genomic_DNA"/>
</dbReference>